<gene>
    <name evidence="4" type="ORF">S12H4_41785</name>
</gene>
<dbReference type="InterPro" id="IPR015422">
    <property type="entry name" value="PyrdxlP-dep_Trfase_small"/>
</dbReference>
<dbReference type="SUPFAM" id="SSF53383">
    <property type="entry name" value="PLP-dependent transferases"/>
    <property type="match status" value="1"/>
</dbReference>
<comment type="caution">
    <text evidence="4">The sequence shown here is derived from an EMBL/GenBank/DDBJ whole genome shotgun (WGS) entry which is preliminary data.</text>
</comment>
<reference evidence="4" key="1">
    <citation type="journal article" date="2014" name="Front. Microbiol.">
        <title>High frequency of phylogenetically diverse reductive dehalogenase-homologous genes in deep subseafloor sedimentary metagenomes.</title>
        <authorList>
            <person name="Kawai M."/>
            <person name="Futagami T."/>
            <person name="Toyoda A."/>
            <person name="Takaki Y."/>
            <person name="Nishi S."/>
            <person name="Hori S."/>
            <person name="Arai W."/>
            <person name="Tsubouchi T."/>
            <person name="Morono Y."/>
            <person name="Uchiyama I."/>
            <person name="Ito T."/>
            <person name="Fujiyama A."/>
            <person name="Inagaki F."/>
            <person name="Takami H."/>
        </authorList>
    </citation>
    <scope>NUCLEOTIDE SEQUENCE</scope>
    <source>
        <strain evidence="4">Expedition CK06-06</strain>
    </source>
</reference>
<dbReference type="Gene3D" id="3.90.1150.10">
    <property type="entry name" value="Aspartate Aminotransferase, domain 1"/>
    <property type="match status" value="1"/>
</dbReference>
<feature type="non-terminal residue" evidence="4">
    <location>
        <position position="239"/>
    </location>
</feature>
<evidence type="ECO:0000313" key="4">
    <source>
        <dbReference type="EMBL" id="GAJ09246.1"/>
    </source>
</evidence>
<dbReference type="Gene3D" id="3.40.640.10">
    <property type="entry name" value="Type I PLP-dependent aspartate aminotransferase-like (Major domain)"/>
    <property type="match status" value="1"/>
</dbReference>
<feature type="domain" description="Aminotransferase class I/classII large" evidence="3">
    <location>
        <begin position="54"/>
        <end position="236"/>
    </location>
</feature>
<dbReference type="InterPro" id="IPR015421">
    <property type="entry name" value="PyrdxlP-dep_Trfase_major"/>
</dbReference>
<dbReference type="AlphaFoldDB" id="X1V8S3"/>
<dbReference type="InterPro" id="IPR015424">
    <property type="entry name" value="PyrdxlP-dep_Trfase"/>
</dbReference>
<organism evidence="4">
    <name type="scientific">marine sediment metagenome</name>
    <dbReference type="NCBI Taxonomy" id="412755"/>
    <lineage>
        <taxon>unclassified sequences</taxon>
        <taxon>metagenomes</taxon>
        <taxon>ecological metagenomes</taxon>
    </lineage>
</organism>
<dbReference type="GO" id="GO:0030170">
    <property type="term" value="F:pyridoxal phosphate binding"/>
    <property type="evidence" value="ECO:0007669"/>
    <property type="project" value="InterPro"/>
</dbReference>
<dbReference type="Pfam" id="PF00155">
    <property type="entry name" value="Aminotran_1_2"/>
    <property type="match status" value="1"/>
</dbReference>
<evidence type="ECO:0000259" key="3">
    <source>
        <dbReference type="Pfam" id="PF00155"/>
    </source>
</evidence>
<keyword evidence="2" id="KW-0808">Transferase</keyword>
<dbReference type="EMBL" id="BARW01025496">
    <property type="protein sequence ID" value="GAJ09246.1"/>
    <property type="molecule type" value="Genomic_DNA"/>
</dbReference>
<dbReference type="InterPro" id="IPR050087">
    <property type="entry name" value="AON_synthase_class-II"/>
</dbReference>
<evidence type="ECO:0000256" key="1">
    <source>
        <dbReference type="ARBA" id="ARBA00001933"/>
    </source>
</evidence>
<dbReference type="GO" id="GO:0016740">
    <property type="term" value="F:transferase activity"/>
    <property type="evidence" value="ECO:0007669"/>
    <property type="project" value="UniProtKB-KW"/>
</dbReference>
<comment type="cofactor">
    <cofactor evidence="1">
        <name>pyridoxal 5'-phosphate</name>
        <dbReference type="ChEBI" id="CHEBI:597326"/>
    </cofactor>
</comment>
<protein>
    <recommendedName>
        <fullName evidence="3">Aminotransferase class I/classII large domain-containing protein</fullName>
    </recommendedName>
</protein>
<sequence length="239" mass="27108">MGLNNLEKVLSQTLKELKNEGRLKGKEYIITKVKKAKGEKGPRYFLKGKGEQEFIRMNSNSYLGMSLREEIIQEEERATKEYGVGPGAVRFISGTFQPHRELEKRLAKFHLRDDAMLFSSAYTAVVGILTPLITSETIVISDELNHNCIINALRLSRPKDKKIYKHLDINEFEDKIKESVGQAKRLIIVTDGIFSMRGDYAPLDIISNLSKKYDKEFPENILLVVDDSHGIGAYGKTGR</sequence>
<dbReference type="InterPro" id="IPR004839">
    <property type="entry name" value="Aminotransferase_I/II_large"/>
</dbReference>
<evidence type="ECO:0000256" key="2">
    <source>
        <dbReference type="ARBA" id="ARBA00022679"/>
    </source>
</evidence>
<accession>X1V8S3</accession>
<proteinExistence type="predicted"/>
<name>X1V8S3_9ZZZZ</name>
<dbReference type="PANTHER" id="PTHR13693">
    <property type="entry name" value="CLASS II AMINOTRANSFERASE/8-AMINO-7-OXONONANOATE SYNTHASE"/>
    <property type="match status" value="1"/>
</dbReference>